<name>A0AAV2TNR0_CALDB</name>
<comment type="caution">
    <text evidence="6">The sequence shown here is derived from an EMBL/GenBank/DDBJ whole genome shotgun (WGS) entry which is preliminary data.</text>
</comment>
<accession>A0AAV2TNR0</accession>
<dbReference type="InterPro" id="IPR005225">
    <property type="entry name" value="Small_GTP-bd"/>
</dbReference>
<sequence>MAGALDTSVPETSDRTEPVPIKIILLGDSAVGKSSLVRRFVENHFLQDEPATIGYDFKPFSLNVDGTQVQFNIWDTAGAERYSGYLTPSFYRGANGAFYVYDIASSKSLSSVHYWIQQTEQFCEPPPIKMLIGNKIDLPDREVQKRDGSDFARKSGMIFLETSAKTSENVQDAFIELAKKILQDPGFRSIHPSPKSVKLEHTPEPPAPSGGCAC</sequence>
<dbReference type="PANTHER" id="PTHR47978">
    <property type="match status" value="1"/>
</dbReference>
<gene>
    <name evidence="6" type="ORF">CDAUBV1_LOCUS13403</name>
</gene>
<proteinExistence type="inferred from homology"/>
<protein>
    <recommendedName>
        <fullName evidence="8">Ras-related protein Rab-18</fullName>
    </recommendedName>
</protein>
<evidence type="ECO:0000256" key="3">
    <source>
        <dbReference type="ARBA" id="ARBA00023134"/>
    </source>
</evidence>
<dbReference type="SMART" id="SM00176">
    <property type="entry name" value="RAN"/>
    <property type="match status" value="1"/>
</dbReference>
<dbReference type="InterPro" id="IPR027417">
    <property type="entry name" value="P-loop_NTPase"/>
</dbReference>
<dbReference type="InterPro" id="IPR001806">
    <property type="entry name" value="Small_GTPase"/>
</dbReference>
<dbReference type="Pfam" id="PF00071">
    <property type="entry name" value="Ras"/>
    <property type="match status" value="1"/>
</dbReference>
<dbReference type="SMART" id="SM00175">
    <property type="entry name" value="RAB"/>
    <property type="match status" value="1"/>
</dbReference>
<dbReference type="PROSITE" id="PS51419">
    <property type="entry name" value="RAB"/>
    <property type="match status" value="1"/>
</dbReference>
<evidence type="ECO:0000256" key="5">
    <source>
        <dbReference type="SAM" id="MobiDB-lite"/>
    </source>
</evidence>
<evidence type="ECO:0000256" key="4">
    <source>
        <dbReference type="ARBA" id="ARBA00023288"/>
    </source>
</evidence>
<organism evidence="6 7">
    <name type="scientific">Calicophoron daubneyi</name>
    <name type="common">Rumen fluke</name>
    <name type="synonym">Paramphistomum daubneyi</name>
    <dbReference type="NCBI Taxonomy" id="300641"/>
    <lineage>
        <taxon>Eukaryota</taxon>
        <taxon>Metazoa</taxon>
        <taxon>Spiralia</taxon>
        <taxon>Lophotrochozoa</taxon>
        <taxon>Platyhelminthes</taxon>
        <taxon>Trematoda</taxon>
        <taxon>Digenea</taxon>
        <taxon>Plagiorchiida</taxon>
        <taxon>Pronocephalata</taxon>
        <taxon>Paramphistomoidea</taxon>
        <taxon>Paramphistomidae</taxon>
        <taxon>Calicophoron</taxon>
    </lineage>
</organism>
<dbReference type="FunFam" id="3.40.50.300:FF:001129">
    <property type="entry name" value="ras-related protein Rab-44 isoform X2"/>
    <property type="match status" value="1"/>
</dbReference>
<keyword evidence="2" id="KW-0547">Nucleotide-binding</keyword>
<keyword evidence="3" id="KW-0342">GTP-binding</keyword>
<evidence type="ECO:0008006" key="8">
    <source>
        <dbReference type="Google" id="ProtNLM"/>
    </source>
</evidence>
<dbReference type="Gene3D" id="3.40.50.300">
    <property type="entry name" value="P-loop containing nucleotide triphosphate hydrolases"/>
    <property type="match status" value="1"/>
</dbReference>
<dbReference type="GO" id="GO:0003924">
    <property type="term" value="F:GTPase activity"/>
    <property type="evidence" value="ECO:0007669"/>
    <property type="project" value="InterPro"/>
</dbReference>
<comment type="similarity">
    <text evidence="1">Belongs to the small GTPase superfamily. Rab family.</text>
</comment>
<evidence type="ECO:0000313" key="7">
    <source>
        <dbReference type="Proteomes" id="UP001497525"/>
    </source>
</evidence>
<dbReference type="PRINTS" id="PR00449">
    <property type="entry name" value="RASTRNSFRMNG"/>
</dbReference>
<dbReference type="AlphaFoldDB" id="A0AAV2TNR0"/>
<dbReference type="SUPFAM" id="SSF52540">
    <property type="entry name" value="P-loop containing nucleoside triphosphate hydrolases"/>
    <property type="match status" value="1"/>
</dbReference>
<dbReference type="GO" id="GO:0005525">
    <property type="term" value="F:GTP binding"/>
    <property type="evidence" value="ECO:0007669"/>
    <property type="project" value="UniProtKB-KW"/>
</dbReference>
<dbReference type="SMART" id="SM00174">
    <property type="entry name" value="RHO"/>
    <property type="match status" value="1"/>
</dbReference>
<reference evidence="6" key="1">
    <citation type="submission" date="2024-06" db="EMBL/GenBank/DDBJ databases">
        <authorList>
            <person name="Liu X."/>
            <person name="Lenzi L."/>
            <person name="Haldenby T S."/>
            <person name="Uol C."/>
        </authorList>
    </citation>
    <scope>NUCLEOTIDE SEQUENCE</scope>
</reference>
<evidence type="ECO:0000313" key="6">
    <source>
        <dbReference type="EMBL" id="CAL5138579.1"/>
    </source>
</evidence>
<dbReference type="CDD" id="cd00154">
    <property type="entry name" value="Rab"/>
    <property type="match status" value="1"/>
</dbReference>
<feature type="region of interest" description="Disordered" evidence="5">
    <location>
        <begin position="192"/>
        <end position="214"/>
    </location>
</feature>
<dbReference type="NCBIfam" id="TIGR00231">
    <property type="entry name" value="small_GTP"/>
    <property type="match status" value="1"/>
</dbReference>
<keyword evidence="4" id="KW-0449">Lipoprotein</keyword>
<dbReference type="Proteomes" id="UP001497525">
    <property type="component" value="Unassembled WGS sequence"/>
</dbReference>
<evidence type="ECO:0000256" key="2">
    <source>
        <dbReference type="ARBA" id="ARBA00022741"/>
    </source>
</evidence>
<dbReference type="EMBL" id="CAXLJL010000501">
    <property type="protein sequence ID" value="CAL5138579.1"/>
    <property type="molecule type" value="Genomic_DNA"/>
</dbReference>
<dbReference type="SMART" id="SM00173">
    <property type="entry name" value="RAS"/>
    <property type="match status" value="1"/>
</dbReference>
<evidence type="ECO:0000256" key="1">
    <source>
        <dbReference type="ARBA" id="ARBA00006270"/>
    </source>
</evidence>
<dbReference type="PROSITE" id="PS51421">
    <property type="entry name" value="RAS"/>
    <property type="match status" value="1"/>
</dbReference>